<name>A0A9W9V984_9EURO</name>
<sequence length="412" mass="46786">MAEATPGTVSPQRNSAPKKLNPSGDEHSSMPDALDYVPITPSDLVDKAKEIKRNLQDTHRHKSEVVKMVMINQTPSIPTEFGNRLGNLRVSLSLVTVINQIADNQFRQARKQAQKALTLAEASKDKLSVARCHYWMGRIEFEKQNMEAAHDHFLAARPCVMDDFNPEGETVRFYLEASKRGISEQYLKRILLQHNKALIESAPHERPFKRPYPSSRKRKREVQPWKVLLRPAASDKTGRRQKQSLGVSSTKPHTILNEWIVRDLPDLPFRPKTCSSTSEPDPPPLNCHDDFHPTEQPTEAFRKDDTTGEMGAHNARPLEGMAWLEAASSQPRLEQRGQFTLRCYPIGLASRTRSTDIFSKLPSETLLSDQEWESLKSLMSNRAITMAYLAKERQLRLFKEKKSSGVIEVEGD</sequence>
<dbReference type="InterPro" id="IPR011990">
    <property type="entry name" value="TPR-like_helical_dom_sf"/>
</dbReference>
<dbReference type="EMBL" id="JAPZBS010000005">
    <property type="protein sequence ID" value="KAJ5371065.1"/>
    <property type="molecule type" value="Genomic_DNA"/>
</dbReference>
<comment type="caution">
    <text evidence="2">The sequence shown here is derived from an EMBL/GenBank/DDBJ whole genome shotgun (WGS) entry which is preliminary data.</text>
</comment>
<dbReference type="GeneID" id="81439265"/>
<dbReference type="AlphaFoldDB" id="A0A9W9V984"/>
<dbReference type="Gene3D" id="1.25.40.10">
    <property type="entry name" value="Tetratricopeptide repeat domain"/>
    <property type="match status" value="1"/>
</dbReference>
<accession>A0A9W9V984</accession>
<keyword evidence="3" id="KW-1185">Reference proteome</keyword>
<dbReference type="Proteomes" id="UP001147782">
    <property type="component" value="Unassembled WGS sequence"/>
</dbReference>
<proteinExistence type="predicted"/>
<feature type="region of interest" description="Disordered" evidence="1">
    <location>
        <begin position="271"/>
        <end position="313"/>
    </location>
</feature>
<protein>
    <submittedName>
        <fullName evidence="2">Uncharacterized protein</fullName>
    </submittedName>
</protein>
<reference evidence="2" key="1">
    <citation type="submission" date="2022-11" db="EMBL/GenBank/DDBJ databases">
        <authorList>
            <person name="Petersen C."/>
        </authorList>
    </citation>
    <scope>NUCLEOTIDE SEQUENCE</scope>
    <source>
        <strain evidence="2">IBT 29864</strain>
    </source>
</reference>
<reference evidence="2" key="2">
    <citation type="journal article" date="2023" name="IMA Fungus">
        <title>Comparative genomic study of the Penicillium genus elucidates a diverse pangenome and 15 lateral gene transfer events.</title>
        <authorList>
            <person name="Petersen C."/>
            <person name="Sorensen T."/>
            <person name="Nielsen M.R."/>
            <person name="Sondergaard T.E."/>
            <person name="Sorensen J.L."/>
            <person name="Fitzpatrick D.A."/>
            <person name="Frisvad J.C."/>
            <person name="Nielsen K.L."/>
        </authorList>
    </citation>
    <scope>NUCLEOTIDE SEQUENCE</scope>
    <source>
        <strain evidence="2">IBT 29864</strain>
    </source>
</reference>
<evidence type="ECO:0000313" key="3">
    <source>
        <dbReference type="Proteomes" id="UP001147782"/>
    </source>
</evidence>
<organism evidence="2 3">
    <name type="scientific">Penicillium cataractarum</name>
    <dbReference type="NCBI Taxonomy" id="2100454"/>
    <lineage>
        <taxon>Eukaryota</taxon>
        <taxon>Fungi</taxon>
        <taxon>Dikarya</taxon>
        <taxon>Ascomycota</taxon>
        <taxon>Pezizomycotina</taxon>
        <taxon>Eurotiomycetes</taxon>
        <taxon>Eurotiomycetidae</taxon>
        <taxon>Eurotiales</taxon>
        <taxon>Aspergillaceae</taxon>
        <taxon>Penicillium</taxon>
    </lineage>
</organism>
<feature type="region of interest" description="Disordered" evidence="1">
    <location>
        <begin position="203"/>
        <end position="249"/>
    </location>
</feature>
<evidence type="ECO:0000256" key="1">
    <source>
        <dbReference type="SAM" id="MobiDB-lite"/>
    </source>
</evidence>
<dbReference type="RefSeq" id="XP_056555499.1">
    <property type="nucleotide sequence ID" value="XM_056700086.1"/>
</dbReference>
<feature type="region of interest" description="Disordered" evidence="1">
    <location>
        <begin position="1"/>
        <end position="38"/>
    </location>
</feature>
<gene>
    <name evidence="2" type="ORF">N7496_007157</name>
</gene>
<dbReference type="OrthoDB" id="4312109at2759"/>
<evidence type="ECO:0000313" key="2">
    <source>
        <dbReference type="EMBL" id="KAJ5371065.1"/>
    </source>
</evidence>